<dbReference type="PANTHER" id="PTHR45138:SF9">
    <property type="entry name" value="DIGUANYLATE CYCLASE DGCM-RELATED"/>
    <property type="match status" value="1"/>
</dbReference>
<dbReference type="CDD" id="cd01949">
    <property type="entry name" value="GGDEF"/>
    <property type="match status" value="1"/>
</dbReference>
<keyword evidence="7" id="KW-0808">Transferase</keyword>
<keyword evidence="5" id="KW-0732">Signal</keyword>
<evidence type="ECO:0000259" key="6">
    <source>
        <dbReference type="PROSITE" id="PS50887"/>
    </source>
</evidence>
<keyword evidence="7" id="KW-0548">Nucleotidyltransferase</keyword>
<proteinExistence type="predicted"/>
<dbReference type="EC" id="2.7.7.65" evidence="1"/>
<evidence type="ECO:0000256" key="1">
    <source>
        <dbReference type="ARBA" id="ARBA00012528"/>
    </source>
</evidence>
<feature type="domain" description="GGDEF" evidence="6">
    <location>
        <begin position="476"/>
        <end position="611"/>
    </location>
</feature>
<dbReference type="InterPro" id="IPR000160">
    <property type="entry name" value="GGDEF_dom"/>
</dbReference>
<comment type="catalytic activity">
    <reaction evidence="2">
        <text>2 GTP = 3',3'-c-di-GMP + 2 diphosphate</text>
        <dbReference type="Rhea" id="RHEA:24898"/>
        <dbReference type="ChEBI" id="CHEBI:33019"/>
        <dbReference type="ChEBI" id="CHEBI:37565"/>
        <dbReference type="ChEBI" id="CHEBI:58805"/>
        <dbReference type="EC" id="2.7.7.65"/>
    </reaction>
</comment>
<dbReference type="NCBIfam" id="TIGR00254">
    <property type="entry name" value="GGDEF"/>
    <property type="match status" value="1"/>
</dbReference>
<dbReference type="InterPro" id="IPR029787">
    <property type="entry name" value="Nucleotide_cyclase"/>
</dbReference>
<name>A0ABV6RLZ7_9GAMM</name>
<dbReference type="Pfam" id="PF00990">
    <property type="entry name" value="GGDEF"/>
    <property type="match status" value="1"/>
</dbReference>
<keyword evidence="4" id="KW-1133">Transmembrane helix</keyword>
<feature type="chain" id="PRO_5046594628" description="diguanylate cyclase" evidence="5">
    <location>
        <begin position="24"/>
        <end position="632"/>
    </location>
</feature>
<dbReference type="GO" id="GO:0052621">
    <property type="term" value="F:diguanylate cyclase activity"/>
    <property type="evidence" value="ECO:0007669"/>
    <property type="project" value="UniProtKB-EC"/>
</dbReference>
<protein>
    <recommendedName>
        <fullName evidence="1">diguanylate cyclase</fullName>
        <ecNumber evidence="1">2.7.7.65</ecNumber>
    </recommendedName>
</protein>
<dbReference type="SMART" id="SM00267">
    <property type="entry name" value="GGDEF"/>
    <property type="match status" value="1"/>
</dbReference>
<keyword evidence="4" id="KW-0472">Membrane</keyword>
<keyword evidence="4" id="KW-0812">Transmembrane</keyword>
<feature type="signal peptide" evidence="5">
    <location>
        <begin position="1"/>
        <end position="23"/>
    </location>
</feature>
<dbReference type="EMBL" id="JBHLTG010000001">
    <property type="protein sequence ID" value="MFC0677806.1"/>
    <property type="molecule type" value="Genomic_DNA"/>
</dbReference>
<dbReference type="Gene3D" id="3.30.70.270">
    <property type="match status" value="1"/>
</dbReference>
<dbReference type="SUPFAM" id="SSF55781">
    <property type="entry name" value="GAF domain-like"/>
    <property type="match status" value="1"/>
</dbReference>
<feature type="transmembrane region" description="Helical" evidence="4">
    <location>
        <begin position="253"/>
        <end position="275"/>
    </location>
</feature>
<sequence>MSLPRISLALLMAAALVWPVADAAPSAGVTARESASAEPPAKPVDIATLLADRDRDTVPDAKNQPTRVRGVVTIASGVLRTRDLQVVVQDETGGITLFKENETAEIAVGDLVEATGRVSQFRGAVQLRDADIRRVGRANVPAPRELSVGQVNGWTHIGKRVRIEGVAGELSLDSFGLIRIKGDDGAAASIFIPAPVVESFDWRRYPPGTRVAATGVLSIYKPKWPYDEGFQVVVTSPADLQVLAAPAPAWQRWVIWGLVAATALIGLALLVFQLIQNRNKARQRELATLTTLSNAISAPDLSEEQLARHACEILTAYGIIEAAMVQVFDERGYLRQLATSTADPTLSGVLDLGEPMSVGGTLGEAHHLQIEARIAKQGLTLLAMHPLLAPSGTQGFLVALSPRKRKPSEMQERTLLAAVKLLAMAIENSKIQQRARVEQQELQQLVITDELTKLYNRRFLDEYLRVQIPVARRRGGGLAFLAIDIDHFKRVNDTYGHEAGDRVLAGVAAQIRQASRSSDLPVRLGGEEFLAVVAETEPAGAMVFAERLRSAIESQEFDGVVPGQVLRVTVSIGVALFGLHGEDAPSLLRASDEAMYVSKRGGRNRVTLAASLENPEQPHPVPAIDPAEAAAD</sequence>
<accession>A0ABV6RLZ7</accession>
<dbReference type="SUPFAM" id="SSF55073">
    <property type="entry name" value="Nucleotide cyclase"/>
    <property type="match status" value="1"/>
</dbReference>
<evidence type="ECO:0000256" key="5">
    <source>
        <dbReference type="SAM" id="SignalP"/>
    </source>
</evidence>
<keyword evidence="8" id="KW-1185">Reference proteome</keyword>
<dbReference type="InterPro" id="IPR050469">
    <property type="entry name" value="Diguanylate_Cyclase"/>
</dbReference>
<feature type="region of interest" description="Disordered" evidence="3">
    <location>
        <begin position="611"/>
        <end position="632"/>
    </location>
</feature>
<evidence type="ECO:0000256" key="3">
    <source>
        <dbReference type="SAM" id="MobiDB-lite"/>
    </source>
</evidence>
<dbReference type="InterPro" id="IPR029016">
    <property type="entry name" value="GAF-like_dom_sf"/>
</dbReference>
<evidence type="ECO:0000313" key="7">
    <source>
        <dbReference type="EMBL" id="MFC0677806.1"/>
    </source>
</evidence>
<dbReference type="Proteomes" id="UP001589896">
    <property type="component" value="Unassembled WGS sequence"/>
</dbReference>
<gene>
    <name evidence="7" type="ORF">ACFFGH_08140</name>
</gene>
<dbReference type="InterPro" id="IPR043128">
    <property type="entry name" value="Rev_trsase/Diguanyl_cyclase"/>
</dbReference>
<dbReference type="RefSeq" id="WP_386666803.1">
    <property type="nucleotide sequence ID" value="NZ_JBHLTG010000001.1"/>
</dbReference>
<dbReference type="PANTHER" id="PTHR45138">
    <property type="entry name" value="REGULATORY COMPONENTS OF SENSORY TRANSDUCTION SYSTEM"/>
    <property type="match status" value="1"/>
</dbReference>
<reference evidence="7 8" key="1">
    <citation type="submission" date="2024-09" db="EMBL/GenBank/DDBJ databases">
        <authorList>
            <person name="Sun Q."/>
            <person name="Mori K."/>
        </authorList>
    </citation>
    <scope>NUCLEOTIDE SEQUENCE [LARGE SCALE GENOMIC DNA]</scope>
    <source>
        <strain evidence="7 8">KCTC 23076</strain>
    </source>
</reference>
<evidence type="ECO:0000256" key="4">
    <source>
        <dbReference type="SAM" id="Phobius"/>
    </source>
</evidence>
<organism evidence="7 8">
    <name type="scientific">Lysobacter korlensis</name>
    <dbReference type="NCBI Taxonomy" id="553636"/>
    <lineage>
        <taxon>Bacteria</taxon>
        <taxon>Pseudomonadati</taxon>
        <taxon>Pseudomonadota</taxon>
        <taxon>Gammaproteobacteria</taxon>
        <taxon>Lysobacterales</taxon>
        <taxon>Lysobacteraceae</taxon>
        <taxon>Lysobacter</taxon>
    </lineage>
</organism>
<evidence type="ECO:0000256" key="2">
    <source>
        <dbReference type="ARBA" id="ARBA00034247"/>
    </source>
</evidence>
<dbReference type="PROSITE" id="PS50887">
    <property type="entry name" value="GGDEF"/>
    <property type="match status" value="1"/>
</dbReference>
<comment type="caution">
    <text evidence="7">The sequence shown here is derived from an EMBL/GenBank/DDBJ whole genome shotgun (WGS) entry which is preliminary data.</text>
</comment>
<evidence type="ECO:0000313" key="8">
    <source>
        <dbReference type="Proteomes" id="UP001589896"/>
    </source>
</evidence>
<dbReference type="Gene3D" id="3.30.450.40">
    <property type="match status" value="1"/>
</dbReference>